<feature type="domain" description="Dihydroxy-acid/6-phosphogluconate dehydratase C-terminal" evidence="7">
    <location>
        <begin position="462"/>
        <end position="668"/>
    </location>
</feature>
<evidence type="ECO:0000256" key="4">
    <source>
        <dbReference type="ARBA" id="ARBA00023014"/>
    </source>
</evidence>
<reference evidence="8" key="1">
    <citation type="submission" date="2023-01" db="EMBL/GenBank/DDBJ databases">
        <title>Exophiala dermititidis isolated from Cystic Fibrosis Patient.</title>
        <authorList>
            <person name="Kurbessoian T."/>
            <person name="Crocker A."/>
            <person name="Murante D."/>
            <person name="Hogan D.A."/>
            <person name="Stajich J.E."/>
        </authorList>
    </citation>
    <scope>NUCLEOTIDE SEQUENCE</scope>
    <source>
        <strain evidence="8">Ex8</strain>
    </source>
</reference>
<organism evidence="8 9">
    <name type="scientific">Exophiala dermatitidis</name>
    <name type="common">Black yeast-like fungus</name>
    <name type="synonym">Wangiella dermatitidis</name>
    <dbReference type="NCBI Taxonomy" id="5970"/>
    <lineage>
        <taxon>Eukaryota</taxon>
        <taxon>Fungi</taxon>
        <taxon>Dikarya</taxon>
        <taxon>Ascomycota</taxon>
        <taxon>Pezizomycotina</taxon>
        <taxon>Eurotiomycetes</taxon>
        <taxon>Chaetothyriomycetidae</taxon>
        <taxon>Chaetothyriales</taxon>
        <taxon>Herpotrichiellaceae</taxon>
        <taxon>Exophiala</taxon>
    </lineage>
</organism>
<dbReference type="Proteomes" id="UP001161757">
    <property type="component" value="Unassembled WGS sequence"/>
</dbReference>
<dbReference type="InterPro" id="IPR042096">
    <property type="entry name" value="Dihydro-acid_dehy_C"/>
</dbReference>
<dbReference type="GO" id="GO:0046872">
    <property type="term" value="F:metal ion binding"/>
    <property type="evidence" value="ECO:0007669"/>
    <property type="project" value="UniProtKB-KW"/>
</dbReference>
<keyword evidence="4" id="KW-0411">Iron-sulfur</keyword>
<keyword evidence="3" id="KW-0408">Iron</keyword>
<dbReference type="PANTHER" id="PTHR43183:SF1">
    <property type="entry name" value="HYPOTHETICAL DIHYDROXY-ACID DEHYDRATASE (EUROFUNG)-RELATED"/>
    <property type="match status" value="1"/>
</dbReference>
<dbReference type="GO" id="GO:0016836">
    <property type="term" value="F:hydro-lyase activity"/>
    <property type="evidence" value="ECO:0007669"/>
    <property type="project" value="UniProtKB-ARBA"/>
</dbReference>
<proteinExistence type="inferred from homology"/>
<evidence type="ECO:0000259" key="6">
    <source>
        <dbReference type="Pfam" id="PF00920"/>
    </source>
</evidence>
<dbReference type="AlphaFoldDB" id="A0AAN6EYG9"/>
<keyword evidence="5" id="KW-0456">Lyase</keyword>
<dbReference type="NCBIfam" id="NF009560">
    <property type="entry name" value="PRK13017.1"/>
    <property type="match status" value="1"/>
</dbReference>
<dbReference type="NCBIfam" id="NF004784">
    <property type="entry name" value="PRK06131.1"/>
    <property type="match status" value="1"/>
</dbReference>
<dbReference type="Pfam" id="PF00920">
    <property type="entry name" value="ILVD_EDD_N"/>
    <property type="match status" value="1"/>
</dbReference>
<dbReference type="GO" id="GO:0051536">
    <property type="term" value="F:iron-sulfur cluster binding"/>
    <property type="evidence" value="ECO:0007669"/>
    <property type="project" value="UniProtKB-KW"/>
</dbReference>
<dbReference type="Pfam" id="PF24877">
    <property type="entry name" value="ILV_EDD_C"/>
    <property type="match status" value="1"/>
</dbReference>
<evidence type="ECO:0000313" key="8">
    <source>
        <dbReference type="EMBL" id="KAJ8992666.1"/>
    </source>
</evidence>
<dbReference type="InterPro" id="IPR000581">
    <property type="entry name" value="ILV_EDD_N"/>
</dbReference>
<comment type="caution">
    <text evidence="8">The sequence shown here is derived from an EMBL/GenBank/DDBJ whole genome shotgun (WGS) entry which is preliminary data.</text>
</comment>
<sequence length="691" mass="75213">MNLATTSISRSVSTTRWTNFRPGISLPKLSSMSCQQETAACNTCPSDSQQNGGCTSVGDIEDYKSELETLRKRTRELEQKLSEVGFGNDSTRASGSGSRFRSARWFNDKSNPEMSALYADRYMNYGLTEEEMMSGKPVIGIAQSGSDLAPCNRYHLTLAKRVREGIRSAGAIAFEFPTHPIQESSRRPTATLDRNLAYLGLVELLFAYPLDGVVLLTGCDKTTPAFLMAAATVNIPAICLNVGPMLNGRLKGTDQRMGSGTVVWKARDLHAAGEIDDNMLVEMITSGTPSAGHCNTMGTASTMNALAEALGMALPGSAAIPAPYRERSQVAYKTGKQIVEMVYADRKPSDIMTREAFENAIVVNSAIGGSTNAPIHLNAIAKHIGVPLDLNDWDRIGFDIPLLVNVQPAGEMLCEEYYKAGGLPAVMAELLDQGKLHGQALTCNGRTVKDNVDGQHSWDRQTIKEYSNPLKEGAGFLHMTGNLFDSAIMKTSVISDEFRKEFLEDPNDPNAFECKAVVFDGREDFIARVDDPKTPIDKRTILVMRGAGPVGWPGAAEVVNMHAPGHLLKQGVHSLPCIGDGRQSGTSGSPSILNASPEAAAGGNLALLRDGDRIRVDLTKRKVNLLVAEDELKRRREELEAKGGYAVPESQTPWQDIFRRETGQLNEGMVLNCAVKYQKVAQRWPAPRHNH</sequence>
<evidence type="ECO:0000313" key="9">
    <source>
        <dbReference type="Proteomes" id="UP001161757"/>
    </source>
</evidence>
<evidence type="ECO:0008006" key="10">
    <source>
        <dbReference type="Google" id="ProtNLM"/>
    </source>
</evidence>
<dbReference type="SUPFAM" id="SSF52016">
    <property type="entry name" value="LeuD/IlvD-like"/>
    <property type="match status" value="1"/>
</dbReference>
<dbReference type="PANTHER" id="PTHR43183">
    <property type="entry name" value="HYPOTHETICAL DIHYDROXYACID DEHYDRATASE (EUROFUNG)-RELATED"/>
    <property type="match status" value="1"/>
</dbReference>
<protein>
    <recommendedName>
        <fullName evidence="10">Dihydroxy-acid dehydratase</fullName>
    </recommendedName>
</protein>
<evidence type="ECO:0000256" key="3">
    <source>
        <dbReference type="ARBA" id="ARBA00023004"/>
    </source>
</evidence>
<dbReference type="InterPro" id="IPR052352">
    <property type="entry name" value="Sugar_Degrad_Dehydratases"/>
</dbReference>
<gene>
    <name evidence="8" type="ORF">HRR80_003766</name>
</gene>
<comment type="similarity">
    <text evidence="1">Belongs to the IlvD/Edd family.</text>
</comment>
<dbReference type="PROSITE" id="PS00886">
    <property type="entry name" value="ILVD_EDD_1"/>
    <property type="match status" value="1"/>
</dbReference>
<evidence type="ECO:0000259" key="7">
    <source>
        <dbReference type="Pfam" id="PF24877"/>
    </source>
</evidence>
<dbReference type="InterPro" id="IPR020558">
    <property type="entry name" value="DiOHA_6PGluconate_deHydtase_CS"/>
</dbReference>
<evidence type="ECO:0000256" key="5">
    <source>
        <dbReference type="ARBA" id="ARBA00023239"/>
    </source>
</evidence>
<feature type="domain" description="Dihydroxy-acid/6-phosphogluconate dehydratase N-terminal" evidence="6">
    <location>
        <begin position="136"/>
        <end position="451"/>
    </location>
</feature>
<keyword evidence="2" id="KW-0479">Metal-binding</keyword>
<evidence type="ECO:0000256" key="2">
    <source>
        <dbReference type="ARBA" id="ARBA00022723"/>
    </source>
</evidence>
<dbReference type="InterPro" id="IPR056740">
    <property type="entry name" value="ILV_EDD_C"/>
</dbReference>
<name>A0AAN6EYG9_EXODE</name>
<dbReference type="Gene3D" id="3.50.30.80">
    <property type="entry name" value="IlvD/EDD C-terminal domain-like"/>
    <property type="match status" value="1"/>
</dbReference>
<dbReference type="SUPFAM" id="SSF143975">
    <property type="entry name" value="IlvD/EDD N-terminal domain-like"/>
    <property type="match status" value="1"/>
</dbReference>
<evidence type="ECO:0000256" key="1">
    <source>
        <dbReference type="ARBA" id="ARBA00006486"/>
    </source>
</evidence>
<accession>A0AAN6EYG9</accession>
<dbReference type="EMBL" id="JAJGCB010000005">
    <property type="protein sequence ID" value="KAJ8992666.1"/>
    <property type="molecule type" value="Genomic_DNA"/>
</dbReference>
<dbReference type="InterPro" id="IPR037237">
    <property type="entry name" value="IlvD/EDD_N"/>
</dbReference>